<evidence type="ECO:0000256" key="2">
    <source>
        <dbReference type="SAM" id="SignalP"/>
    </source>
</evidence>
<name>A0A2W4LU12_9PSEU</name>
<evidence type="ECO:0000313" key="6">
    <source>
        <dbReference type="Proteomes" id="UP000249324"/>
    </source>
</evidence>
<protein>
    <submittedName>
        <fullName evidence="5">DUF4333 domain-containing protein</fullName>
    </submittedName>
</protein>
<evidence type="ECO:0000313" key="4">
    <source>
        <dbReference type="EMBL" id="MFO7191420.1"/>
    </source>
</evidence>
<feature type="region of interest" description="Disordered" evidence="1">
    <location>
        <begin position="25"/>
        <end position="67"/>
    </location>
</feature>
<feature type="signal peptide" evidence="2">
    <location>
        <begin position="1"/>
        <end position="20"/>
    </location>
</feature>
<dbReference type="Proteomes" id="UP000249324">
    <property type="component" value="Unassembled WGS sequence"/>
</dbReference>
<gene>
    <name evidence="4" type="ORF">DIU77_004170</name>
    <name evidence="5" type="ORF">DIU77_01475</name>
</gene>
<dbReference type="STRING" id="1111738.GCA_000427905_01968"/>
<reference evidence="4" key="4">
    <citation type="submission" date="2023-08" db="EMBL/GenBank/DDBJ databases">
        <authorList>
            <person name="Guima S.E.S."/>
            <person name="Martins L.F."/>
            <person name="Silva A.M."/>
            <person name="Setubal J.C."/>
        </authorList>
    </citation>
    <scope>NUCLEOTIDE SEQUENCE</scope>
    <source>
        <strain evidence="4">ZC4RG45</strain>
    </source>
</reference>
<accession>A0A2W4LU12</accession>
<reference evidence="4" key="1">
    <citation type="submission" date="2018-05" db="EMBL/GenBank/DDBJ databases">
        <authorList>
            <person name="Moura L."/>
            <person name="Setubal J.C."/>
        </authorList>
    </citation>
    <scope>NUCLEOTIDE SEQUENCE</scope>
    <source>
        <strain evidence="4">ZC4RG45</strain>
    </source>
</reference>
<dbReference type="AlphaFoldDB" id="A0A2W4LU12"/>
<proteinExistence type="predicted"/>
<evidence type="ECO:0000313" key="5">
    <source>
        <dbReference type="EMBL" id="PZN01174.1"/>
    </source>
</evidence>
<reference evidence="4 6" key="3">
    <citation type="journal article" date="2021" name="BMC Genomics">
        <title>Genome-resolved metagenome and metatranscriptome analyses of thermophilic composting reveal key bacterial players and their metabolic interactions.</title>
        <authorList>
            <person name="Braga L.P.P."/>
            <person name="Pereira R.V."/>
            <person name="Martins L.F."/>
            <person name="Moura L.M.S."/>
            <person name="Sanchez F.B."/>
            <person name="Patane J.S.L."/>
            <person name="da Silva A.M."/>
            <person name="Setubal J.C."/>
        </authorList>
    </citation>
    <scope>NUCLEOTIDE SEQUENCE [LARGE SCALE GENOMIC DNA]</scope>
    <source>
        <strain evidence="4">ZC4RG45</strain>
    </source>
</reference>
<dbReference type="EMBL" id="QGUI02000028">
    <property type="protein sequence ID" value="MFO7191420.1"/>
    <property type="molecule type" value="Genomic_DNA"/>
</dbReference>
<feature type="domain" description="DUF4333" evidence="3">
    <location>
        <begin position="60"/>
        <end position="126"/>
    </location>
</feature>
<sequence length="134" mass="13947">MKIGVTCGAGLAVLVAATLAAGCEQRQDPGSHPDPAPQPSASPPSTSNPEPPAPVTSYEPAPREFDHAAMQDAVHQILTEYHQIDDLGTVICPPGKPVEVGLKFHCTATIAGEKKQVPITVTSDEGDYRVGAPQ</sequence>
<feature type="chain" id="PRO_5039200286" evidence="2">
    <location>
        <begin position="21"/>
        <end position="134"/>
    </location>
</feature>
<dbReference type="EMBL" id="QGUI01000031">
    <property type="protein sequence ID" value="PZN01174.1"/>
    <property type="molecule type" value="Genomic_DNA"/>
</dbReference>
<keyword evidence="2" id="KW-0732">Signal</keyword>
<dbReference type="PROSITE" id="PS51257">
    <property type="entry name" value="PROKAR_LIPOPROTEIN"/>
    <property type="match status" value="1"/>
</dbReference>
<feature type="compositionally biased region" description="Pro residues" evidence="1">
    <location>
        <begin position="32"/>
        <end position="42"/>
    </location>
</feature>
<organism evidence="5">
    <name type="scientific">Thermocrispum agreste</name>
    <dbReference type="NCBI Taxonomy" id="37925"/>
    <lineage>
        <taxon>Bacteria</taxon>
        <taxon>Bacillati</taxon>
        <taxon>Actinomycetota</taxon>
        <taxon>Actinomycetes</taxon>
        <taxon>Pseudonocardiales</taxon>
        <taxon>Pseudonocardiaceae</taxon>
        <taxon>Thermocrispum</taxon>
    </lineage>
</organism>
<evidence type="ECO:0000256" key="1">
    <source>
        <dbReference type="SAM" id="MobiDB-lite"/>
    </source>
</evidence>
<reference evidence="5" key="2">
    <citation type="submission" date="2018-05" db="EMBL/GenBank/DDBJ databases">
        <authorList>
            <person name="Lanie J.A."/>
            <person name="Ng W.-L."/>
            <person name="Kazmierczak K.M."/>
            <person name="Andrzejewski T.M."/>
            <person name="Davidsen T.M."/>
            <person name="Wayne K.J."/>
            <person name="Tettelin H."/>
            <person name="Glass J.I."/>
            <person name="Rusch D."/>
            <person name="Podicherti R."/>
            <person name="Tsui H.-C.T."/>
            <person name="Winkler M.E."/>
        </authorList>
    </citation>
    <scope>NUCLEOTIDE SEQUENCE</scope>
    <source>
        <strain evidence="5">ZC4RG45</strain>
    </source>
</reference>
<evidence type="ECO:0000259" key="3">
    <source>
        <dbReference type="Pfam" id="PF14230"/>
    </source>
</evidence>
<comment type="caution">
    <text evidence="5">The sequence shown here is derived from an EMBL/GenBank/DDBJ whole genome shotgun (WGS) entry which is preliminary data.</text>
</comment>
<dbReference type="Pfam" id="PF14230">
    <property type="entry name" value="DUF4333"/>
    <property type="match status" value="1"/>
</dbReference>
<dbReference type="InterPro" id="IPR025637">
    <property type="entry name" value="DUF4333"/>
</dbReference>